<evidence type="ECO:0000256" key="2">
    <source>
        <dbReference type="ARBA" id="ARBA00019841"/>
    </source>
</evidence>
<keyword evidence="5 9" id="KW-0269">Exonuclease</keyword>
<sequence length="634" mass="71135">MPQHGPEFHNLPNSSIQGLTGLQSHIFKSKFGQVSNSGQILGLSIADLPSPFLLPDMDESIKTIQSAIKENRSILLYGDRDSDGVCSTSLLASFLQGIHPGKLTVKTSSEEDYGLCAPAMQYVREVKPDLLITLDFGTSNSAEIEELNQEGIQVVVLDHHEIPERIPSACKLISPKRGDSLYPTEKICTSVIAWKLVTAWLYTTLENYDSYYWVPDGETFFSGSLVQKGIKLFQGDKSEAEKRFGGNFINWGKVSKTQFPEREVFFSQISGSPAVWEQVQKNLDLASIGTITDMMPLVGENRIIVKEGCVSLQRIKTGEFSHRPGLYQLLAQLDLDKKKVLSRDLGWSIGPALNAAGRMQKTETALGLLLSNSNKEAENLATDLLKLNEERRERTKRNLFRVEGFLKRKRERTERPILFCYEPDFEPGVSGIVATRLVEQYKRPVVFIAPDHGHAKGSVRAYGTENVLNLLKKAEDIFHQFGGHKEAGGFSLSIDRIPKLAEILFQEAGSWLEEEKVSNIAEETKSLVSLRPQELRENIYTELGIFEPFGMENPTPLLSIKGAKILSYRPLSDGKHARFKILASSESIQAIIWNKAEEFSRVLREKGELDLWGTLEENTFKGKTSLQFVIQFFE</sequence>
<evidence type="ECO:0000313" key="9">
    <source>
        <dbReference type="EMBL" id="TGL61681.1"/>
    </source>
</evidence>
<name>A0A4V3JRT8_9LEPT</name>
<keyword evidence="4" id="KW-0378">Hydrolase</keyword>
<dbReference type="Pfam" id="PF01368">
    <property type="entry name" value="DHH"/>
    <property type="match status" value="1"/>
</dbReference>
<feature type="domain" description="DDH" evidence="6">
    <location>
        <begin position="74"/>
        <end position="198"/>
    </location>
</feature>
<dbReference type="InterPro" id="IPR001667">
    <property type="entry name" value="DDH_dom"/>
</dbReference>
<dbReference type="InterPro" id="IPR051673">
    <property type="entry name" value="SSDNA_exonuclease_RecJ"/>
</dbReference>
<dbReference type="GO" id="GO:0006281">
    <property type="term" value="P:DNA repair"/>
    <property type="evidence" value="ECO:0007669"/>
    <property type="project" value="InterPro"/>
</dbReference>
<evidence type="ECO:0000256" key="5">
    <source>
        <dbReference type="ARBA" id="ARBA00022839"/>
    </source>
</evidence>
<dbReference type="SUPFAM" id="SSF64182">
    <property type="entry name" value="DHH phosphoesterases"/>
    <property type="match status" value="2"/>
</dbReference>
<reference evidence="9" key="1">
    <citation type="journal article" date="2019" name="PLoS Negl. Trop. Dis.">
        <title>Revisiting the worldwide diversity of Leptospira species in the environment.</title>
        <authorList>
            <person name="Vincent A.T."/>
            <person name="Schiettekatte O."/>
            <person name="Bourhy P."/>
            <person name="Veyrier F.J."/>
            <person name="Picardeau M."/>
        </authorList>
    </citation>
    <scope>NUCLEOTIDE SEQUENCE [LARGE SCALE GENOMIC DNA]</scope>
    <source>
        <strain evidence="9">201702455</strain>
    </source>
</reference>
<dbReference type="Pfam" id="PF17768">
    <property type="entry name" value="RecJ_OB"/>
    <property type="match status" value="1"/>
</dbReference>
<evidence type="ECO:0000256" key="4">
    <source>
        <dbReference type="ARBA" id="ARBA00022801"/>
    </source>
</evidence>
<dbReference type="InterPro" id="IPR038763">
    <property type="entry name" value="DHH_sf"/>
</dbReference>
<dbReference type="InterPro" id="IPR004610">
    <property type="entry name" value="RecJ"/>
</dbReference>
<dbReference type="GO" id="GO:0008409">
    <property type="term" value="F:5'-3' exonuclease activity"/>
    <property type="evidence" value="ECO:0007669"/>
    <property type="project" value="InterPro"/>
</dbReference>
<keyword evidence="10" id="KW-1185">Reference proteome</keyword>
<evidence type="ECO:0000259" key="6">
    <source>
        <dbReference type="Pfam" id="PF01368"/>
    </source>
</evidence>
<dbReference type="InterPro" id="IPR041122">
    <property type="entry name" value="RecJ_OB"/>
</dbReference>
<dbReference type="GO" id="GO:0006310">
    <property type="term" value="P:DNA recombination"/>
    <property type="evidence" value="ECO:0007669"/>
    <property type="project" value="InterPro"/>
</dbReference>
<keyword evidence="3" id="KW-0540">Nuclease</keyword>
<dbReference type="PANTHER" id="PTHR30255:SF2">
    <property type="entry name" value="SINGLE-STRANDED-DNA-SPECIFIC EXONUCLEASE RECJ"/>
    <property type="match status" value="1"/>
</dbReference>
<feature type="domain" description="RecJ OB" evidence="8">
    <location>
        <begin position="529"/>
        <end position="631"/>
    </location>
</feature>
<dbReference type="InterPro" id="IPR003156">
    <property type="entry name" value="DHHA1_dom"/>
</dbReference>
<feature type="domain" description="DHHA1" evidence="7">
    <location>
        <begin position="417"/>
        <end position="506"/>
    </location>
</feature>
<organism evidence="9 10">
    <name type="scientific">Leptospira sarikeiensis</name>
    <dbReference type="NCBI Taxonomy" id="2484943"/>
    <lineage>
        <taxon>Bacteria</taxon>
        <taxon>Pseudomonadati</taxon>
        <taxon>Spirochaetota</taxon>
        <taxon>Spirochaetia</taxon>
        <taxon>Leptospirales</taxon>
        <taxon>Leptospiraceae</taxon>
        <taxon>Leptospira</taxon>
    </lineage>
</organism>
<evidence type="ECO:0000259" key="8">
    <source>
        <dbReference type="Pfam" id="PF17768"/>
    </source>
</evidence>
<evidence type="ECO:0000256" key="1">
    <source>
        <dbReference type="ARBA" id="ARBA00005915"/>
    </source>
</evidence>
<evidence type="ECO:0000313" key="10">
    <source>
        <dbReference type="Proteomes" id="UP000297762"/>
    </source>
</evidence>
<dbReference type="Proteomes" id="UP000297762">
    <property type="component" value="Unassembled WGS sequence"/>
</dbReference>
<evidence type="ECO:0000259" key="7">
    <source>
        <dbReference type="Pfam" id="PF02272"/>
    </source>
</evidence>
<dbReference type="AlphaFoldDB" id="A0A4V3JRT8"/>
<dbReference type="Gene3D" id="3.10.310.30">
    <property type="match status" value="1"/>
</dbReference>
<dbReference type="OrthoDB" id="9809852at2"/>
<evidence type="ECO:0000256" key="3">
    <source>
        <dbReference type="ARBA" id="ARBA00022722"/>
    </source>
</evidence>
<dbReference type="RefSeq" id="WP_135649334.1">
    <property type="nucleotide sequence ID" value="NZ_RQGF01000025.1"/>
</dbReference>
<gene>
    <name evidence="9" type="primary">recJ</name>
    <name evidence="9" type="ORF">EHQ64_09960</name>
</gene>
<protein>
    <recommendedName>
        <fullName evidence="2">Single-stranded-DNA-specific exonuclease RecJ</fullName>
    </recommendedName>
</protein>
<dbReference type="PANTHER" id="PTHR30255">
    <property type="entry name" value="SINGLE-STRANDED-DNA-SPECIFIC EXONUCLEASE RECJ"/>
    <property type="match status" value="1"/>
</dbReference>
<accession>A0A4V3JRT8</accession>
<dbReference type="GO" id="GO:0003676">
    <property type="term" value="F:nucleic acid binding"/>
    <property type="evidence" value="ECO:0007669"/>
    <property type="project" value="InterPro"/>
</dbReference>
<comment type="caution">
    <text evidence="9">The sequence shown here is derived from an EMBL/GenBank/DDBJ whole genome shotgun (WGS) entry which is preliminary data.</text>
</comment>
<dbReference type="Gene3D" id="3.90.1640.30">
    <property type="match status" value="2"/>
</dbReference>
<comment type="similarity">
    <text evidence="1">Belongs to the RecJ family.</text>
</comment>
<dbReference type="Pfam" id="PF02272">
    <property type="entry name" value="DHHA1"/>
    <property type="match status" value="1"/>
</dbReference>
<dbReference type="NCBIfam" id="TIGR00644">
    <property type="entry name" value="recJ"/>
    <property type="match status" value="1"/>
</dbReference>
<dbReference type="EMBL" id="RQGF01000025">
    <property type="protein sequence ID" value="TGL61681.1"/>
    <property type="molecule type" value="Genomic_DNA"/>
</dbReference>
<proteinExistence type="inferred from homology"/>